<gene>
    <name evidence="2" type="ORF">PHYSODRAFT_532249</name>
</gene>
<evidence type="ECO:0000313" key="2">
    <source>
        <dbReference type="EMBL" id="EGZ06568.1"/>
    </source>
</evidence>
<dbReference type="GeneID" id="20661716"/>
<accession>G5AEG6</accession>
<dbReference type="InParanoid" id="G5AEG6"/>
<dbReference type="Proteomes" id="UP000002640">
    <property type="component" value="Unassembled WGS sequence"/>
</dbReference>
<organism evidence="2 3">
    <name type="scientific">Phytophthora sojae (strain P6497)</name>
    <name type="common">Soybean stem and root rot agent</name>
    <name type="synonym">Phytophthora megasperma f. sp. glycines</name>
    <dbReference type="NCBI Taxonomy" id="1094619"/>
    <lineage>
        <taxon>Eukaryota</taxon>
        <taxon>Sar</taxon>
        <taxon>Stramenopiles</taxon>
        <taxon>Oomycota</taxon>
        <taxon>Peronosporomycetes</taxon>
        <taxon>Peronosporales</taxon>
        <taxon>Peronosporaceae</taxon>
        <taxon>Phytophthora</taxon>
    </lineage>
</organism>
<feature type="compositionally biased region" description="Polar residues" evidence="1">
    <location>
        <begin position="328"/>
        <end position="347"/>
    </location>
</feature>
<evidence type="ECO:0000256" key="1">
    <source>
        <dbReference type="SAM" id="MobiDB-lite"/>
    </source>
</evidence>
<sequence length="347" mass="38768">SKEVLLAFPYLLTYKSGISLELFDLVYDSMLTTMGISGATNNIVRRRQKRYYTLLAGAATEIEKRKRADPHYSQPLLLSVEQYMTDHGCLDSEVIQKLWLTQTAVCSTLVEAHMASAECAKVLRVDHSQKFCSKLKVFGADGSKEQVASVRMLLLVQNEVRQLLARGLTKSENHEKTTAICSQLQTSWPPLLILSDFVLVKQDPFHVIQRLTEKISDSVKRQWLSKRLSEGLYDVEGKLRSPDVMERMFTAALATMNPSDIRVSSSEWEGCVKSNLEQIRTGDLFVETSTIILRRRLLCPSRLYQSAGGYTFQASQATGPCSVHRSRSTNSGHLSSAGTAANSSLIH</sequence>
<dbReference type="RefSeq" id="XP_009538465.1">
    <property type="nucleotide sequence ID" value="XM_009540170.1"/>
</dbReference>
<evidence type="ECO:0000313" key="3">
    <source>
        <dbReference type="Proteomes" id="UP000002640"/>
    </source>
</evidence>
<reference evidence="2 3" key="1">
    <citation type="journal article" date="2006" name="Science">
        <title>Phytophthora genome sequences uncover evolutionary origins and mechanisms of pathogenesis.</title>
        <authorList>
            <person name="Tyler B.M."/>
            <person name="Tripathy S."/>
            <person name="Zhang X."/>
            <person name="Dehal P."/>
            <person name="Jiang R.H."/>
            <person name="Aerts A."/>
            <person name="Arredondo F.D."/>
            <person name="Baxter L."/>
            <person name="Bensasson D."/>
            <person name="Beynon J.L."/>
            <person name="Chapman J."/>
            <person name="Damasceno C.M."/>
            <person name="Dorrance A.E."/>
            <person name="Dou D."/>
            <person name="Dickerman A.W."/>
            <person name="Dubchak I.L."/>
            <person name="Garbelotto M."/>
            <person name="Gijzen M."/>
            <person name="Gordon S.G."/>
            <person name="Govers F."/>
            <person name="Grunwald N.J."/>
            <person name="Huang W."/>
            <person name="Ivors K.L."/>
            <person name="Jones R.W."/>
            <person name="Kamoun S."/>
            <person name="Krampis K."/>
            <person name="Lamour K.H."/>
            <person name="Lee M.K."/>
            <person name="McDonald W.H."/>
            <person name="Medina M."/>
            <person name="Meijer H.J."/>
            <person name="Nordberg E.K."/>
            <person name="Maclean D.J."/>
            <person name="Ospina-Giraldo M.D."/>
            <person name="Morris P.F."/>
            <person name="Phuntumart V."/>
            <person name="Putnam N.H."/>
            <person name="Rash S."/>
            <person name="Rose J.K."/>
            <person name="Sakihama Y."/>
            <person name="Salamov A.A."/>
            <person name="Savidor A."/>
            <person name="Scheuring C.F."/>
            <person name="Smith B.M."/>
            <person name="Sobral B.W."/>
            <person name="Terry A."/>
            <person name="Torto-Alalibo T.A."/>
            <person name="Win J."/>
            <person name="Xu Z."/>
            <person name="Zhang H."/>
            <person name="Grigoriev I.V."/>
            <person name="Rokhsar D.S."/>
            <person name="Boore J.L."/>
        </authorList>
    </citation>
    <scope>NUCLEOTIDE SEQUENCE [LARGE SCALE GENOMIC DNA]</scope>
    <source>
        <strain evidence="2 3">P6497</strain>
    </source>
</reference>
<dbReference type="KEGG" id="psoj:PHYSODRAFT_532249"/>
<keyword evidence="3" id="KW-1185">Reference proteome</keyword>
<proteinExistence type="predicted"/>
<name>G5AEG6_PHYSP</name>
<feature type="region of interest" description="Disordered" evidence="1">
    <location>
        <begin position="321"/>
        <end position="347"/>
    </location>
</feature>
<dbReference type="AlphaFoldDB" id="G5AEG6"/>
<dbReference type="EMBL" id="JH159164">
    <property type="protein sequence ID" value="EGZ06568.1"/>
    <property type="molecule type" value="Genomic_DNA"/>
</dbReference>
<feature type="non-terminal residue" evidence="2">
    <location>
        <position position="1"/>
    </location>
</feature>
<protein>
    <submittedName>
        <fullName evidence="2">Uncharacterized protein</fullName>
    </submittedName>
</protein>